<comment type="caution">
    <text evidence="2">The sequence shown here is derived from an EMBL/GenBank/DDBJ whole genome shotgun (WGS) entry which is preliminary data.</text>
</comment>
<keyword evidence="2" id="KW-0449">Lipoprotein</keyword>
<dbReference type="Pfam" id="PF12790">
    <property type="entry name" value="T6SS-SciN"/>
    <property type="match status" value="1"/>
</dbReference>
<sequence>MIQQQLTQKIKHKFSVLFSVAALMLLLSSCSSMNSKVGGLLDLDTDLKVNFSVSKQLNPDDNQVSSPLIVRMYELKSTKAFENANFIDLYERDTEVLGKTMISQLRLKPIQPGEDRASTFVLSKGTKFVGLYAEFLAYEDAKYKVIIPVAETNVVSSTAKVYLSNNQMVILK</sequence>
<feature type="chain" id="PRO_5046839544" evidence="1">
    <location>
        <begin position="35"/>
        <end position="172"/>
    </location>
</feature>
<dbReference type="RefSeq" id="WP_101344958.1">
    <property type="nucleotide sequence ID" value="NZ_PJAI02000010.1"/>
</dbReference>
<evidence type="ECO:0000313" key="2">
    <source>
        <dbReference type="EMBL" id="TYK65438.1"/>
    </source>
</evidence>
<feature type="signal peptide" evidence="1">
    <location>
        <begin position="1"/>
        <end position="34"/>
    </location>
</feature>
<dbReference type="Proteomes" id="UP000815846">
    <property type="component" value="Unassembled WGS sequence"/>
</dbReference>
<dbReference type="InterPro" id="IPR038706">
    <property type="entry name" value="Type_VI_SciN-like_sf"/>
</dbReference>
<dbReference type="Gene3D" id="2.60.40.4150">
    <property type="entry name" value="Type VI secretion system, lipoprotein SciN"/>
    <property type="match status" value="1"/>
</dbReference>
<dbReference type="NCBIfam" id="TIGR03352">
    <property type="entry name" value="VI_chp_3"/>
    <property type="match status" value="1"/>
</dbReference>
<dbReference type="PANTHER" id="PTHR37625">
    <property type="entry name" value="OUTER MEMBRANE LIPOPROTEIN-RELATED"/>
    <property type="match status" value="1"/>
</dbReference>
<evidence type="ECO:0000313" key="3">
    <source>
        <dbReference type="Proteomes" id="UP000815846"/>
    </source>
</evidence>
<evidence type="ECO:0000256" key="1">
    <source>
        <dbReference type="SAM" id="SignalP"/>
    </source>
</evidence>
<dbReference type="PANTHER" id="PTHR37625:SF4">
    <property type="entry name" value="OUTER MEMBRANE LIPOPROTEIN"/>
    <property type="match status" value="1"/>
</dbReference>
<accession>A0ABY3MW56</accession>
<dbReference type="InterPro" id="IPR017734">
    <property type="entry name" value="T6SS_SciN"/>
</dbReference>
<keyword evidence="3" id="KW-1185">Reference proteome</keyword>
<protein>
    <submittedName>
        <fullName evidence="2">Type VI secretion system lipoprotein TssJ</fullName>
    </submittedName>
</protein>
<gene>
    <name evidence="2" type="primary">tssJ</name>
    <name evidence="2" type="ORF">CWS31_010100</name>
</gene>
<dbReference type="EMBL" id="PJAI02000010">
    <property type="protein sequence ID" value="TYK65438.1"/>
    <property type="molecule type" value="Genomic_DNA"/>
</dbReference>
<keyword evidence="1" id="KW-0732">Signal</keyword>
<reference evidence="2 3" key="1">
    <citation type="submission" date="2019-08" db="EMBL/GenBank/DDBJ databases">
        <title>Microbe sample from Colwellia echini.</title>
        <authorList>
            <person name="Christiansen L."/>
            <person name="Pathiraja D."/>
            <person name="Schultz-Johansen M."/>
            <person name="Choi I.-G."/>
            <person name="Stougaard P."/>
        </authorList>
    </citation>
    <scope>NUCLEOTIDE SEQUENCE [LARGE SCALE GENOMIC DNA]</scope>
    <source>
        <strain evidence="2 3">A3</strain>
    </source>
</reference>
<proteinExistence type="predicted"/>
<organism evidence="2 3">
    <name type="scientific">Colwellia echini</name>
    <dbReference type="NCBI Taxonomy" id="1982103"/>
    <lineage>
        <taxon>Bacteria</taxon>
        <taxon>Pseudomonadati</taxon>
        <taxon>Pseudomonadota</taxon>
        <taxon>Gammaproteobacteria</taxon>
        <taxon>Alteromonadales</taxon>
        <taxon>Colwelliaceae</taxon>
        <taxon>Colwellia</taxon>
    </lineage>
</organism>
<name>A0ABY3MW56_9GAMM</name>